<dbReference type="InterPro" id="IPR036390">
    <property type="entry name" value="WH_DNA-bd_sf"/>
</dbReference>
<dbReference type="SUPFAM" id="SSF46785">
    <property type="entry name" value="Winged helix' DNA-binding domain"/>
    <property type="match status" value="1"/>
</dbReference>
<evidence type="ECO:0000313" key="7">
    <source>
        <dbReference type="Proteomes" id="UP001623232"/>
    </source>
</evidence>
<dbReference type="PANTHER" id="PTHR30537:SF74">
    <property type="entry name" value="HTH-TYPE TRANSCRIPTIONAL REGULATOR TRPI"/>
    <property type="match status" value="1"/>
</dbReference>
<dbReference type="SUPFAM" id="SSF53850">
    <property type="entry name" value="Periplasmic binding protein-like II"/>
    <property type="match status" value="1"/>
</dbReference>
<comment type="similarity">
    <text evidence="1">Belongs to the LysR transcriptional regulatory family.</text>
</comment>
<dbReference type="PANTHER" id="PTHR30537">
    <property type="entry name" value="HTH-TYPE TRANSCRIPTIONAL REGULATOR"/>
    <property type="match status" value="1"/>
</dbReference>
<keyword evidence="7" id="KW-1185">Reference proteome</keyword>
<keyword evidence="2" id="KW-0805">Transcription regulation</keyword>
<dbReference type="CDD" id="cd08432">
    <property type="entry name" value="PBP2_GcdR_TrpI_HvrB_AmpR_like"/>
    <property type="match status" value="1"/>
</dbReference>
<accession>A0ABZ2Y1F8</accession>
<dbReference type="InterPro" id="IPR005119">
    <property type="entry name" value="LysR_subst-bd"/>
</dbReference>
<reference evidence="6 7" key="1">
    <citation type="submission" date="2023-04" db="EMBL/GenBank/DDBJ databases">
        <title>Complete genome sequence of Alisedimentitalea scapharcae.</title>
        <authorList>
            <person name="Rong J.-C."/>
            <person name="Yi M.-L."/>
            <person name="Zhao Q."/>
        </authorList>
    </citation>
    <scope>NUCLEOTIDE SEQUENCE [LARGE SCALE GENOMIC DNA]</scope>
    <source>
        <strain evidence="6 7">KCTC 42119</strain>
        <plasmid evidence="6 7">unnamed2</plasmid>
    </source>
</reference>
<sequence length="297" mass="33770">MSANERKIATPPLHWLRAFAVSARYLSFTDAAEELLITQSAVSKQVRLLEQHLNQPLFLRGYRGLRLTDAGRNYLPTVVRAFNALEEGTRSFLGYSSDRNLHIKSNYAFATFWLTPHIHEFMEANPDVEMTISTALWEQDFLESNADIEIQYGKEDRFDGRTHALRAEFLFPVCAPSVADRLRDPQDLAGERILDLTGIGDAWDYWLQQAGLRSISLSNRHYFSTYVLALNLAREGQGVSMSHGTLVDRMIERGELVVPFDIRIPGRDGYFVVQNQVDNPTPNAVRFMDWLLGKSGT</sequence>
<dbReference type="Pfam" id="PF00126">
    <property type="entry name" value="HTH_1"/>
    <property type="match status" value="1"/>
</dbReference>
<evidence type="ECO:0000256" key="3">
    <source>
        <dbReference type="ARBA" id="ARBA00023125"/>
    </source>
</evidence>
<dbReference type="PROSITE" id="PS50931">
    <property type="entry name" value="HTH_LYSR"/>
    <property type="match status" value="1"/>
</dbReference>
<geneLocation type="plasmid" evidence="6 7">
    <name>unnamed2</name>
</geneLocation>
<evidence type="ECO:0000259" key="5">
    <source>
        <dbReference type="PROSITE" id="PS50931"/>
    </source>
</evidence>
<evidence type="ECO:0000256" key="4">
    <source>
        <dbReference type="ARBA" id="ARBA00023163"/>
    </source>
</evidence>
<protein>
    <submittedName>
        <fullName evidence="6">LysR substrate-binding domain-containing protein</fullName>
    </submittedName>
</protein>
<evidence type="ECO:0000256" key="2">
    <source>
        <dbReference type="ARBA" id="ARBA00023015"/>
    </source>
</evidence>
<keyword evidence="6" id="KW-0614">Plasmid</keyword>
<dbReference type="Proteomes" id="UP001623232">
    <property type="component" value="Plasmid unnamed2"/>
</dbReference>
<dbReference type="RefSeq" id="WP_343211689.1">
    <property type="nucleotide sequence ID" value="NZ_CP123586.1"/>
</dbReference>
<proteinExistence type="inferred from homology"/>
<feature type="domain" description="HTH lysR-type" evidence="5">
    <location>
        <begin position="11"/>
        <end position="68"/>
    </location>
</feature>
<dbReference type="Gene3D" id="1.10.10.10">
    <property type="entry name" value="Winged helix-like DNA-binding domain superfamily/Winged helix DNA-binding domain"/>
    <property type="match status" value="1"/>
</dbReference>
<dbReference type="PRINTS" id="PR00039">
    <property type="entry name" value="HTHLYSR"/>
</dbReference>
<evidence type="ECO:0000313" key="6">
    <source>
        <dbReference type="EMBL" id="WZK91464.1"/>
    </source>
</evidence>
<dbReference type="Pfam" id="PF03466">
    <property type="entry name" value="LysR_substrate"/>
    <property type="match status" value="1"/>
</dbReference>
<keyword evidence="4" id="KW-0804">Transcription</keyword>
<gene>
    <name evidence="6" type="ORF">QEZ52_22255</name>
</gene>
<dbReference type="EMBL" id="CP123586">
    <property type="protein sequence ID" value="WZK91464.1"/>
    <property type="molecule type" value="Genomic_DNA"/>
</dbReference>
<keyword evidence="3" id="KW-0238">DNA-binding</keyword>
<dbReference type="InterPro" id="IPR036388">
    <property type="entry name" value="WH-like_DNA-bd_sf"/>
</dbReference>
<dbReference type="Gene3D" id="3.40.190.10">
    <property type="entry name" value="Periplasmic binding protein-like II"/>
    <property type="match status" value="2"/>
</dbReference>
<organism evidence="6 7">
    <name type="scientific">Aliisedimentitalea scapharcae</name>
    <dbReference type="NCBI Taxonomy" id="1524259"/>
    <lineage>
        <taxon>Bacteria</taxon>
        <taxon>Pseudomonadati</taxon>
        <taxon>Pseudomonadota</taxon>
        <taxon>Alphaproteobacteria</taxon>
        <taxon>Rhodobacterales</taxon>
        <taxon>Roseobacteraceae</taxon>
        <taxon>Aliisedimentitalea</taxon>
    </lineage>
</organism>
<evidence type="ECO:0000256" key="1">
    <source>
        <dbReference type="ARBA" id="ARBA00009437"/>
    </source>
</evidence>
<name>A0ABZ2Y1F8_9RHOB</name>
<dbReference type="InterPro" id="IPR058163">
    <property type="entry name" value="LysR-type_TF_proteobact-type"/>
</dbReference>
<dbReference type="InterPro" id="IPR000847">
    <property type="entry name" value="LysR_HTH_N"/>
</dbReference>